<evidence type="ECO:0000313" key="1">
    <source>
        <dbReference type="EMBL" id="PIV47182.1"/>
    </source>
</evidence>
<protein>
    <recommendedName>
        <fullName evidence="3">HNH endonuclease 5 domain-containing protein</fullName>
    </recommendedName>
</protein>
<dbReference type="Proteomes" id="UP000229030">
    <property type="component" value="Unassembled WGS sequence"/>
</dbReference>
<reference evidence="2" key="1">
    <citation type="submission" date="2017-09" db="EMBL/GenBank/DDBJ databases">
        <title>Depth-based differentiation of microbial function through sediment-hosted aquifers and enrichment of novel symbionts in the deep terrestrial subsurface.</title>
        <authorList>
            <person name="Probst A.J."/>
            <person name="Ladd B."/>
            <person name="Jarett J.K."/>
            <person name="Geller-Mcgrath D.E."/>
            <person name="Sieber C.M.K."/>
            <person name="Emerson J.B."/>
            <person name="Anantharaman K."/>
            <person name="Thomas B.C."/>
            <person name="Malmstrom R."/>
            <person name="Stieglmeier M."/>
            <person name="Klingl A."/>
            <person name="Woyke T."/>
            <person name="Ryan C.M."/>
            <person name="Banfield J.F."/>
        </authorList>
    </citation>
    <scope>NUCLEOTIDE SEQUENCE [LARGE SCALE GENOMIC DNA]</scope>
</reference>
<organism evidence="1 2">
    <name type="scientific">bacterium (Candidatus Gribaldobacteria) CG02_land_8_20_14_3_00_41_15</name>
    <dbReference type="NCBI Taxonomy" id="2014270"/>
    <lineage>
        <taxon>Bacteria</taxon>
        <taxon>Candidatus Gribaldobacteria</taxon>
    </lineage>
</organism>
<name>A0A2M7DE80_9BACT</name>
<sequence length="72" mass="8294">MRNFLKGGIKVIVEKEKKPEERTCFICHKRKAIFRPDGKHNFVPHIIGGEPETVCLACKMELLLGKRQKNGF</sequence>
<evidence type="ECO:0000313" key="2">
    <source>
        <dbReference type="Proteomes" id="UP000229030"/>
    </source>
</evidence>
<dbReference type="EMBL" id="PETV01000040">
    <property type="protein sequence ID" value="PIV47182.1"/>
    <property type="molecule type" value="Genomic_DNA"/>
</dbReference>
<comment type="caution">
    <text evidence="1">The sequence shown here is derived from an EMBL/GenBank/DDBJ whole genome shotgun (WGS) entry which is preliminary data.</text>
</comment>
<dbReference type="AlphaFoldDB" id="A0A2M7DE80"/>
<evidence type="ECO:0008006" key="3">
    <source>
        <dbReference type="Google" id="ProtNLM"/>
    </source>
</evidence>
<proteinExistence type="predicted"/>
<accession>A0A2M7DE80</accession>
<gene>
    <name evidence="1" type="ORF">COS21_01250</name>
</gene>